<dbReference type="Proteomes" id="UP000475862">
    <property type="component" value="Unassembled WGS sequence"/>
</dbReference>
<evidence type="ECO:0000313" key="1">
    <source>
        <dbReference type="EMBL" id="KAE9543363.1"/>
    </source>
</evidence>
<gene>
    <name evidence="1" type="ORF">AGLY_002163</name>
</gene>
<name>A0A6G0U348_APHGL</name>
<protein>
    <submittedName>
        <fullName evidence="1">Uncharacterized protein</fullName>
    </submittedName>
</protein>
<evidence type="ECO:0000313" key="2">
    <source>
        <dbReference type="Proteomes" id="UP000475862"/>
    </source>
</evidence>
<dbReference type="EMBL" id="VYZN01000008">
    <property type="protein sequence ID" value="KAE9543363.1"/>
    <property type="molecule type" value="Genomic_DNA"/>
</dbReference>
<organism evidence="1 2">
    <name type="scientific">Aphis glycines</name>
    <name type="common">Soybean aphid</name>
    <dbReference type="NCBI Taxonomy" id="307491"/>
    <lineage>
        <taxon>Eukaryota</taxon>
        <taxon>Metazoa</taxon>
        <taxon>Ecdysozoa</taxon>
        <taxon>Arthropoda</taxon>
        <taxon>Hexapoda</taxon>
        <taxon>Insecta</taxon>
        <taxon>Pterygota</taxon>
        <taxon>Neoptera</taxon>
        <taxon>Paraneoptera</taxon>
        <taxon>Hemiptera</taxon>
        <taxon>Sternorrhyncha</taxon>
        <taxon>Aphidomorpha</taxon>
        <taxon>Aphidoidea</taxon>
        <taxon>Aphididae</taxon>
        <taxon>Aphidini</taxon>
        <taxon>Aphis</taxon>
        <taxon>Aphis</taxon>
    </lineage>
</organism>
<sequence>MDTAPHHQKCITTKNIKRINKYFSIILNSLMIQKVQQENNLPPLLYYVVDYGQDSWKSVTTYAQSHMTRFCDRKSFYIENPKKWKTKSPSINFNVTKKKKQIKIHFLEKLEKRLENKEFKYVFKIEIGILLLEVDYLIGIGTFRVLNVTRDRQSTGNRCGDAVTARKISIETKLEAVCSLLEKLNIITDLDFQIFYIK</sequence>
<comment type="caution">
    <text evidence="1">The sequence shown here is derived from an EMBL/GenBank/DDBJ whole genome shotgun (WGS) entry which is preliminary data.</text>
</comment>
<reference evidence="1 2" key="1">
    <citation type="submission" date="2019-08" db="EMBL/GenBank/DDBJ databases">
        <title>The genome of the soybean aphid Biotype 1, its phylome, world population structure and adaptation to the North American continent.</title>
        <authorList>
            <person name="Giordano R."/>
            <person name="Donthu R.K."/>
            <person name="Hernandez A.G."/>
            <person name="Wright C.L."/>
            <person name="Zimin A.V."/>
        </authorList>
    </citation>
    <scope>NUCLEOTIDE SEQUENCE [LARGE SCALE GENOMIC DNA]</scope>
    <source>
        <tissue evidence="1">Whole aphids</tissue>
    </source>
</reference>
<proteinExistence type="predicted"/>
<accession>A0A6G0U348</accession>
<dbReference type="AlphaFoldDB" id="A0A6G0U348"/>
<keyword evidence="2" id="KW-1185">Reference proteome</keyword>